<dbReference type="InterPro" id="IPR029058">
    <property type="entry name" value="AB_hydrolase_fold"/>
</dbReference>
<organism evidence="1">
    <name type="scientific">freshwater metagenome</name>
    <dbReference type="NCBI Taxonomy" id="449393"/>
    <lineage>
        <taxon>unclassified sequences</taxon>
        <taxon>metagenomes</taxon>
        <taxon>ecological metagenomes</taxon>
    </lineage>
</organism>
<dbReference type="EMBL" id="CAFBNF010000442">
    <property type="protein sequence ID" value="CAB4966305.1"/>
    <property type="molecule type" value="Genomic_DNA"/>
</dbReference>
<proteinExistence type="predicted"/>
<accession>A0A6J7LF48</accession>
<name>A0A6J7LF48_9ZZZZ</name>
<sequence>MDHHTDSTVLHEAAECRVELFPAPLGTSRLAVTFTAAANRSLDGNPGPGRLLNSLGYDVVSFKRTVDDWYQGLEPAAFDAVESYVAPRSYERRVAVGDSSGGYAAIAFSRRLQLDTVLAYAPQYRIDADFDTRWSDIGQSLTWRYRIDADTIAPRCAFVIVYDPLDVDALHLEHLATVIPAEYLRPWKLPDAAHSAMTHLFALGQLKAVTTYALEHHSLEGFEQW</sequence>
<protein>
    <submittedName>
        <fullName evidence="1">Unannotated protein</fullName>
    </submittedName>
</protein>
<gene>
    <name evidence="1" type="ORF">UFOPK3773_02508</name>
</gene>
<evidence type="ECO:0000313" key="1">
    <source>
        <dbReference type="EMBL" id="CAB4966305.1"/>
    </source>
</evidence>
<reference evidence="1" key="1">
    <citation type="submission" date="2020-05" db="EMBL/GenBank/DDBJ databases">
        <authorList>
            <person name="Chiriac C."/>
            <person name="Salcher M."/>
            <person name="Ghai R."/>
            <person name="Kavagutti S V."/>
        </authorList>
    </citation>
    <scope>NUCLEOTIDE SEQUENCE</scope>
</reference>
<dbReference type="SUPFAM" id="SSF53474">
    <property type="entry name" value="alpha/beta-Hydrolases"/>
    <property type="match status" value="1"/>
</dbReference>
<dbReference type="AlphaFoldDB" id="A0A6J7LF48"/>